<proteinExistence type="predicted"/>
<dbReference type="PANTHER" id="PTHR35705:SF1">
    <property type="entry name" value="WPP DOMAIN-INTERACTING TAIL-ANCHORED PROTEIN 1"/>
    <property type="match status" value="1"/>
</dbReference>
<dbReference type="InterPro" id="IPR039976">
    <property type="entry name" value="WIT1/WIT2"/>
</dbReference>
<dbReference type="SUPFAM" id="SSF57997">
    <property type="entry name" value="Tropomyosin"/>
    <property type="match status" value="1"/>
</dbReference>
<accession>A0AAV1XJG6</accession>
<comment type="caution">
    <text evidence="3">The sequence shown here is derived from an EMBL/GenBank/DDBJ whole genome shotgun (WGS) entry which is preliminary data.</text>
</comment>
<evidence type="ECO:0000259" key="2">
    <source>
        <dbReference type="Pfam" id="PF26581"/>
    </source>
</evidence>
<feature type="coiled-coil region" evidence="1">
    <location>
        <begin position="359"/>
        <end position="532"/>
    </location>
</feature>
<evidence type="ECO:0000256" key="1">
    <source>
        <dbReference type="SAM" id="Coils"/>
    </source>
</evidence>
<sequence>MGTENSEHDDAVSAPEGFVDIIGDLITRLDLSLAYFSEKVTNLSNFVMHVATMECEFEALVFDKDQMGFDYIQKGLQFDLLCGVLDSEVRDLGGFFDTLQVEIVDAREKVFSCTHLGEAFLAMHYKLLDFEHCLKQSEEQFDEIKMQLVTFQKTLSSLKNAENGNAEAGQIIREGDKSFNEDDIEIKMQTIAQQRHILRMLEKSLARELDLEKNINDSREIQEFLEVRLFSLEQLLVNMEEEAIDVWEKWLEADNASEILLGISKGLLGRLQVSQFNLNGLSHRESELRTKLEAFVQQLKVRDITLDQSGSSIAEQNSVLPGQTNGAKADVNDAEGKLGLADSEVFTLSEKVCSLEKQLKESESQLLNVKASSDDYQKQYNVVCSEVSNKENLIVELKENISNSESRANSAEARCKLLTDTNSKLNEELALLKDGGNTSARVDLLERQLKESDLKLQNALASAEASQEKQIMLYSTFRDMESVIKDLKSKVAKAESRADSAEENCIILSESNAELNEELSFSRTRLECLEGSLHREEEAKMATAKDLGRKTKVLKNLVTQLAVERERLKLQLSSLASENNILVMKLKAAYKDPS</sequence>
<dbReference type="EMBL" id="CAXHTB010000015">
    <property type="protein sequence ID" value="CAL0321701.1"/>
    <property type="molecule type" value="Genomic_DNA"/>
</dbReference>
<dbReference type="Pfam" id="PF26581">
    <property type="entry name" value="WIT1_2_N"/>
    <property type="match status" value="1"/>
</dbReference>
<dbReference type="Proteomes" id="UP001497480">
    <property type="component" value="Unassembled WGS sequence"/>
</dbReference>
<evidence type="ECO:0000313" key="4">
    <source>
        <dbReference type="Proteomes" id="UP001497480"/>
    </source>
</evidence>
<organism evidence="3 4">
    <name type="scientific">Lupinus luteus</name>
    <name type="common">European yellow lupine</name>
    <dbReference type="NCBI Taxonomy" id="3873"/>
    <lineage>
        <taxon>Eukaryota</taxon>
        <taxon>Viridiplantae</taxon>
        <taxon>Streptophyta</taxon>
        <taxon>Embryophyta</taxon>
        <taxon>Tracheophyta</taxon>
        <taxon>Spermatophyta</taxon>
        <taxon>Magnoliopsida</taxon>
        <taxon>eudicotyledons</taxon>
        <taxon>Gunneridae</taxon>
        <taxon>Pentapetalae</taxon>
        <taxon>rosids</taxon>
        <taxon>fabids</taxon>
        <taxon>Fabales</taxon>
        <taxon>Fabaceae</taxon>
        <taxon>Papilionoideae</taxon>
        <taxon>50 kb inversion clade</taxon>
        <taxon>genistoids sensu lato</taxon>
        <taxon>core genistoids</taxon>
        <taxon>Genisteae</taxon>
        <taxon>Lupinus</taxon>
    </lineage>
</organism>
<reference evidence="3 4" key="1">
    <citation type="submission" date="2024-03" db="EMBL/GenBank/DDBJ databases">
        <authorList>
            <person name="Martinez-Hernandez J."/>
        </authorList>
    </citation>
    <scope>NUCLEOTIDE SEQUENCE [LARGE SCALE GENOMIC DNA]</scope>
</reference>
<gene>
    <name evidence="3" type="ORF">LLUT_LOCUS22761</name>
</gene>
<dbReference type="PANTHER" id="PTHR35705">
    <property type="entry name" value="WPP DOMAIN-INTERACTING TAIL-ANCHORED PROTEIN 1"/>
    <property type="match status" value="1"/>
</dbReference>
<dbReference type="InterPro" id="IPR058610">
    <property type="entry name" value="WIT1_2_N"/>
</dbReference>
<name>A0AAV1XJG6_LUPLU</name>
<evidence type="ECO:0000313" key="3">
    <source>
        <dbReference type="EMBL" id="CAL0321701.1"/>
    </source>
</evidence>
<protein>
    <recommendedName>
        <fullName evidence="2">WIT1/2 N-terminal helical bundle domain-containing protein</fullName>
    </recommendedName>
</protein>
<dbReference type="AlphaFoldDB" id="A0AAV1XJG6"/>
<keyword evidence="4" id="KW-1185">Reference proteome</keyword>
<feature type="domain" description="WIT1/2 N-terminal helical bundle" evidence="2">
    <location>
        <begin position="22"/>
        <end position="157"/>
    </location>
</feature>
<keyword evidence="1" id="KW-0175">Coiled coil</keyword>